<dbReference type="GO" id="GO:0016491">
    <property type="term" value="F:oxidoreductase activity"/>
    <property type="evidence" value="ECO:0007669"/>
    <property type="project" value="InterPro"/>
</dbReference>
<keyword evidence="3" id="KW-1185">Reference proteome</keyword>
<evidence type="ECO:0000313" key="2">
    <source>
        <dbReference type="EMBL" id="QDU46719.1"/>
    </source>
</evidence>
<dbReference type="InterPro" id="IPR012348">
    <property type="entry name" value="RNR-like"/>
</dbReference>
<dbReference type="KEGG" id="sdyn:Mal52_52410"/>
<sequence length="256" mass="28107" precursor="true">MRIRISAVLLLLTSLLFAGMVAAEAEQQPAKMSAEDRAAARAALEEFNSLIGGWRGVGQVRRGSNRGAWLEQAEWVWQLKSDQPALRYVVEKGNQLKTAKLTYDPETKTYSLEAVLPDEAKRNYAGQVEDDKLVLQSPADADGTVYRITVTRLNEKRTLVLFQKRGAKQKRFGRVAEVGYTRAGTKLAEVGGGSPECIVTGGKGTSTIDYKGKTYYLCCSGCREAFLDDPEGIIADAKKRLEKKRAKKAAAAKKNS</sequence>
<keyword evidence="1" id="KW-0732">Signal</keyword>
<feature type="signal peptide" evidence="1">
    <location>
        <begin position="1"/>
        <end position="18"/>
    </location>
</feature>
<dbReference type="EMBL" id="CP036276">
    <property type="protein sequence ID" value="QDU46719.1"/>
    <property type="molecule type" value="Genomic_DNA"/>
</dbReference>
<evidence type="ECO:0000256" key="1">
    <source>
        <dbReference type="SAM" id="SignalP"/>
    </source>
</evidence>
<protein>
    <submittedName>
        <fullName evidence="2">YHS domain protein</fullName>
    </submittedName>
</protein>
<name>A0A517ZW57_9PLAN</name>
<dbReference type="Proteomes" id="UP000319383">
    <property type="component" value="Chromosome"/>
</dbReference>
<gene>
    <name evidence="2" type="ORF">Mal52_52410</name>
</gene>
<evidence type="ECO:0000313" key="3">
    <source>
        <dbReference type="Proteomes" id="UP000319383"/>
    </source>
</evidence>
<reference evidence="2 3" key="1">
    <citation type="submission" date="2019-02" db="EMBL/GenBank/DDBJ databases">
        <title>Deep-cultivation of Planctomycetes and their phenomic and genomic characterization uncovers novel biology.</title>
        <authorList>
            <person name="Wiegand S."/>
            <person name="Jogler M."/>
            <person name="Boedeker C."/>
            <person name="Pinto D."/>
            <person name="Vollmers J."/>
            <person name="Rivas-Marin E."/>
            <person name="Kohn T."/>
            <person name="Peeters S.H."/>
            <person name="Heuer A."/>
            <person name="Rast P."/>
            <person name="Oberbeckmann S."/>
            <person name="Bunk B."/>
            <person name="Jeske O."/>
            <person name="Meyerdierks A."/>
            <person name="Storesund J.E."/>
            <person name="Kallscheuer N."/>
            <person name="Luecker S."/>
            <person name="Lage O.M."/>
            <person name="Pohl T."/>
            <person name="Merkel B.J."/>
            <person name="Hornburger P."/>
            <person name="Mueller R.-W."/>
            <person name="Bruemmer F."/>
            <person name="Labrenz M."/>
            <person name="Spormann A.M."/>
            <person name="Op den Camp H."/>
            <person name="Overmann J."/>
            <person name="Amann R."/>
            <person name="Jetten M.S.M."/>
            <person name="Mascher T."/>
            <person name="Medema M.H."/>
            <person name="Devos D.P."/>
            <person name="Kaster A.-K."/>
            <person name="Ovreas L."/>
            <person name="Rohde M."/>
            <person name="Galperin M.Y."/>
            <person name="Jogler C."/>
        </authorList>
    </citation>
    <scope>NUCLEOTIDE SEQUENCE [LARGE SCALE GENOMIC DNA]</scope>
    <source>
        <strain evidence="2 3">Mal52</strain>
    </source>
</reference>
<dbReference type="AlphaFoldDB" id="A0A517ZW57"/>
<dbReference type="RefSeq" id="WP_145379206.1">
    <property type="nucleotide sequence ID" value="NZ_CP036276.1"/>
</dbReference>
<proteinExistence type="predicted"/>
<organism evidence="2 3">
    <name type="scientific">Symmachiella dynata</name>
    <dbReference type="NCBI Taxonomy" id="2527995"/>
    <lineage>
        <taxon>Bacteria</taxon>
        <taxon>Pseudomonadati</taxon>
        <taxon>Planctomycetota</taxon>
        <taxon>Planctomycetia</taxon>
        <taxon>Planctomycetales</taxon>
        <taxon>Planctomycetaceae</taxon>
        <taxon>Symmachiella</taxon>
    </lineage>
</organism>
<feature type="chain" id="PRO_5022237039" evidence="1">
    <location>
        <begin position="19"/>
        <end position="256"/>
    </location>
</feature>
<dbReference type="Gene3D" id="1.10.620.20">
    <property type="entry name" value="Ribonucleotide Reductase, subunit A"/>
    <property type="match status" value="1"/>
</dbReference>
<accession>A0A517ZW57</accession>